<gene>
    <name evidence="1" type="ORF">CRE_01846</name>
</gene>
<dbReference type="FunCoup" id="E3LFU1">
    <property type="interactions" value="314"/>
</dbReference>
<dbReference type="CTD" id="9821482"/>
<sequence>MTLDNLDKVLLVIDDCGFDDFGENVVLCRPISNGGSRATFKESVRVAETCYHYIRQMTKRAEIAGYGKGIAANILLATAVKLHDEYCYSFSVIFVEESIIDIKKEFEESHWIGTEFMISWFRKKMMAETYQQYGLHKAEFGENIKKLEKTQIIVFTDDDYDSIYGKYGNLVEKGKKKKLFTHMKPANSSNPDSGKSHYTFRHSNEGECAENAKIPLTSVMII</sequence>
<dbReference type="eggNOG" id="ENOG502THSZ">
    <property type="taxonomic scope" value="Eukaryota"/>
</dbReference>
<dbReference type="AlphaFoldDB" id="E3LFU1"/>
<protein>
    <submittedName>
        <fullName evidence="1">Uncharacterized protein</fullName>
    </submittedName>
</protein>
<dbReference type="OrthoDB" id="5778210at2759"/>
<evidence type="ECO:0000313" key="1">
    <source>
        <dbReference type="EMBL" id="EFO86351.1"/>
    </source>
</evidence>
<dbReference type="HOGENOM" id="CLU_1246382_0_0_1"/>
<dbReference type="EMBL" id="DS268408">
    <property type="protein sequence ID" value="EFO86351.1"/>
    <property type="molecule type" value="Genomic_DNA"/>
</dbReference>
<dbReference type="RefSeq" id="XP_003117485.2">
    <property type="nucleotide sequence ID" value="XM_003117437.2"/>
</dbReference>
<proteinExistence type="predicted"/>
<dbReference type="KEGG" id="crq:GCK72_005547"/>
<organism evidence="2">
    <name type="scientific">Caenorhabditis remanei</name>
    <name type="common">Caenorhabditis vulgaris</name>
    <dbReference type="NCBI Taxonomy" id="31234"/>
    <lineage>
        <taxon>Eukaryota</taxon>
        <taxon>Metazoa</taxon>
        <taxon>Ecdysozoa</taxon>
        <taxon>Nematoda</taxon>
        <taxon>Chromadorea</taxon>
        <taxon>Rhabditida</taxon>
        <taxon>Rhabditina</taxon>
        <taxon>Rhabditomorpha</taxon>
        <taxon>Rhabditoidea</taxon>
        <taxon>Rhabditidae</taxon>
        <taxon>Peloderinae</taxon>
        <taxon>Caenorhabditis</taxon>
    </lineage>
</organism>
<evidence type="ECO:0000313" key="2">
    <source>
        <dbReference type="Proteomes" id="UP000008281"/>
    </source>
</evidence>
<dbReference type="Proteomes" id="UP000008281">
    <property type="component" value="Unassembled WGS sequence"/>
</dbReference>
<keyword evidence="2" id="KW-1185">Reference proteome</keyword>
<dbReference type="InParanoid" id="E3LFU1"/>
<dbReference type="GeneID" id="9821482"/>
<reference evidence="1" key="1">
    <citation type="submission" date="2007-07" db="EMBL/GenBank/DDBJ databases">
        <title>PCAP assembly of the Caenorhabditis remanei genome.</title>
        <authorList>
            <consortium name="The Caenorhabditis remanei Sequencing Consortium"/>
            <person name="Wilson R.K."/>
        </authorList>
    </citation>
    <scope>NUCLEOTIDE SEQUENCE [LARGE SCALE GENOMIC DNA]</scope>
    <source>
        <strain evidence="1">PB4641</strain>
    </source>
</reference>
<dbReference type="OMA" id="FEESHWI"/>
<accession>E3LFU1</accession>
<name>E3LFU1_CAERE</name>